<evidence type="ECO:0000313" key="2">
    <source>
        <dbReference type="Proteomes" id="UP000494117"/>
    </source>
</evidence>
<dbReference type="PANTHER" id="PTHR35370">
    <property type="entry name" value="CYTOPLASMIC PROTEIN-RELATED-RELATED"/>
    <property type="match status" value="1"/>
</dbReference>
<dbReference type="Pfam" id="PF05947">
    <property type="entry name" value="T6SS_TssF"/>
    <property type="match status" value="1"/>
</dbReference>
<dbReference type="Proteomes" id="UP000494117">
    <property type="component" value="Unassembled WGS sequence"/>
</dbReference>
<dbReference type="InterPro" id="IPR010272">
    <property type="entry name" value="T6SS_TssF"/>
</dbReference>
<gene>
    <name evidence="1" type="ORF">LMG26858_02809</name>
</gene>
<evidence type="ECO:0008006" key="3">
    <source>
        <dbReference type="Google" id="ProtNLM"/>
    </source>
</evidence>
<dbReference type="AlphaFoldDB" id="A0A6S7D2F6"/>
<dbReference type="RefSeq" id="WP_254595871.1">
    <property type="nucleotide sequence ID" value="NZ_CADILG010000019.1"/>
</dbReference>
<evidence type="ECO:0000313" key="1">
    <source>
        <dbReference type="EMBL" id="CAB3872636.1"/>
    </source>
</evidence>
<name>A0A6S7D2F6_9BURK</name>
<organism evidence="1 2">
    <name type="scientific">Achromobacter anxifer</name>
    <dbReference type="NCBI Taxonomy" id="1287737"/>
    <lineage>
        <taxon>Bacteria</taxon>
        <taxon>Pseudomonadati</taxon>
        <taxon>Pseudomonadota</taxon>
        <taxon>Betaproteobacteria</taxon>
        <taxon>Burkholderiales</taxon>
        <taxon>Alcaligenaceae</taxon>
        <taxon>Achromobacter</taxon>
    </lineage>
</organism>
<protein>
    <recommendedName>
        <fullName evidence="3">Type VI secretion system protein ImpG</fullName>
    </recommendedName>
</protein>
<dbReference type="NCBIfam" id="TIGR03359">
    <property type="entry name" value="VI_chp_6"/>
    <property type="match status" value="1"/>
</dbReference>
<sequence>MSDLASDGILHYYKRELSYLRNQGADFALRYPKVASRLALHGTESPDPHTERLIEATAFLAARVHRDLDQEFPQIAAAMLDNVCPTLVQPIPSMTVVQLALDGSQGKVTAGLPVARHSGLAARTEAGELCRFRTAWDTTLWPLKIVGAGFSEDQALRLELECDAGVELSELEIRTLRIHLQGDWMVTMPLYELLAAGVAGISLYAEGGGVAPLPLTAWREVGYAPEDSVLPQPPHGLPAHGLMQEYFAFPRKFHFFDLDLPRGLPFKGRRCEVALHLDRRARGLGAIGAQHFRLGCTPVINLYAQTSEPVAIDDSHYEYRLVADKRRDETTEVHSVLSVILSDPAAERAIPVPSYAEVEHADAARGTLFWSARREYSLRDRVGGTDMFLSFVDARNEIRQPAEPVVYANLLCTNRRLAEQVPVGARMVFERVAQNVSVQCLYEPTAQRNPPLGSDALWRLVSLLTLNQQSLVDGATGHKRLQQILQLFASGSTREQDLIRGLKGVSSRPVTAHVGKEAWRGFCHGTEVTVEFDADAFVGGSPLLLGAVLARFFAMYTSVNSFVRLAVRRGDETWKQWQPMTGCQQSL</sequence>
<reference evidence="1 2" key="1">
    <citation type="submission" date="2020-04" db="EMBL/GenBank/DDBJ databases">
        <authorList>
            <person name="De Canck E."/>
        </authorList>
    </citation>
    <scope>NUCLEOTIDE SEQUENCE [LARGE SCALE GENOMIC DNA]</scope>
    <source>
        <strain evidence="1 2">LMG 26858</strain>
    </source>
</reference>
<accession>A0A6S7D2F6</accession>
<dbReference type="PANTHER" id="PTHR35370:SF1">
    <property type="entry name" value="TYPE VI SECRETION SYSTEM COMPONENT TSSF1"/>
    <property type="match status" value="1"/>
</dbReference>
<dbReference type="PIRSF" id="PIRSF028304">
    <property type="entry name" value="UCP028304"/>
    <property type="match status" value="1"/>
</dbReference>
<proteinExistence type="predicted"/>
<keyword evidence="2" id="KW-1185">Reference proteome</keyword>
<dbReference type="EMBL" id="CADILG010000019">
    <property type="protein sequence ID" value="CAB3872636.1"/>
    <property type="molecule type" value="Genomic_DNA"/>
</dbReference>